<reference evidence="8 9" key="1">
    <citation type="submission" date="2019-04" db="EMBL/GenBank/DDBJ databases">
        <authorList>
            <person name="Schori C."/>
            <person name="Ahrens C."/>
        </authorList>
    </citation>
    <scope>NUCLEOTIDE SEQUENCE [LARGE SCALE GENOMIC DNA]</scope>
    <source>
        <strain evidence="8 9">DSM 2950</strain>
    </source>
</reference>
<gene>
    <name evidence="8" type="ORF">E5259_27985</name>
</gene>
<dbReference type="GeneID" id="75053418"/>
<organism evidence="8 9">
    <name type="scientific">Blautia producta</name>
    <dbReference type="NCBI Taxonomy" id="33035"/>
    <lineage>
        <taxon>Bacteria</taxon>
        <taxon>Bacillati</taxon>
        <taxon>Bacillota</taxon>
        <taxon>Clostridia</taxon>
        <taxon>Lachnospirales</taxon>
        <taxon>Lachnospiraceae</taxon>
        <taxon>Blautia</taxon>
    </lineage>
</organism>
<dbReference type="InterPro" id="IPR050727">
    <property type="entry name" value="GH43_arabinanases"/>
</dbReference>
<dbReference type="Proteomes" id="UP000515789">
    <property type="component" value="Chromosome"/>
</dbReference>
<evidence type="ECO:0000256" key="7">
    <source>
        <dbReference type="RuleBase" id="RU361187"/>
    </source>
</evidence>
<keyword evidence="3 7" id="KW-0378">Hydrolase</keyword>
<proteinExistence type="inferred from homology"/>
<evidence type="ECO:0000256" key="2">
    <source>
        <dbReference type="ARBA" id="ARBA00009865"/>
    </source>
</evidence>
<evidence type="ECO:0000256" key="3">
    <source>
        <dbReference type="ARBA" id="ARBA00022801"/>
    </source>
</evidence>
<dbReference type="RefSeq" id="WP_018597154.1">
    <property type="nucleotide sequence ID" value="NZ_AP031416.1"/>
</dbReference>
<evidence type="ECO:0000256" key="4">
    <source>
        <dbReference type="ARBA" id="ARBA00023295"/>
    </source>
</evidence>
<feature type="active site" description="Proton donor" evidence="5">
    <location>
        <position position="184"/>
    </location>
</feature>
<dbReference type="SMR" id="A0A7G5N2K5"/>
<sequence length="290" mass="32797">MKIIKTEVSVRDPFVLVYDKKYYLYGTRVDTCWGYADGFDVQVSNDLIHWSGKKEVFHNDGSFWADQNYWAPEVHVYKHKFYMMASFKKEGLARGTQILKADSPMGPFIPISEGPVTPKDWECLDGTLFLNRDNVPYIVFCHEWKQIGNGTICAMELSEDLTHTVSDPILLFDAKGTGWTRCVEGPDCYVTDGPFMWWMKDGSLGMLWSSHGDAGYGQAVAKSINGTIEGPWTQQEELLFEKDGGHGMLFETLEGQTMLALHAPNDTPNEKAVFFPVEEKAGMMVLKQSM</sequence>
<feature type="site" description="Important for catalytic activity, responsible for pKa modulation of the active site Glu and correct orientation of both the proton donor and substrate" evidence="6">
    <location>
        <position position="125"/>
    </location>
</feature>
<evidence type="ECO:0000313" key="9">
    <source>
        <dbReference type="Proteomes" id="UP000515789"/>
    </source>
</evidence>
<accession>A0A7G5N2K5</accession>
<comment type="similarity">
    <text evidence="2 7">Belongs to the glycosyl hydrolase 43 family.</text>
</comment>
<dbReference type="CDD" id="cd08981">
    <property type="entry name" value="GH43_Bt1873-like"/>
    <property type="match status" value="1"/>
</dbReference>
<dbReference type="InterPro" id="IPR023296">
    <property type="entry name" value="Glyco_hydro_beta-prop_sf"/>
</dbReference>
<protein>
    <submittedName>
        <fullName evidence="8">Glycoside hydrolase</fullName>
    </submittedName>
</protein>
<dbReference type="PANTHER" id="PTHR43301:SF3">
    <property type="entry name" value="ARABINAN ENDO-1,5-ALPHA-L-ARABINOSIDASE A-RELATED"/>
    <property type="match status" value="1"/>
</dbReference>
<name>A0A7G5N2K5_9FIRM</name>
<dbReference type="SUPFAM" id="SSF75005">
    <property type="entry name" value="Arabinanase/levansucrase/invertase"/>
    <property type="match status" value="1"/>
</dbReference>
<feature type="active site" description="Proton acceptor" evidence="5">
    <location>
        <position position="12"/>
    </location>
</feature>
<dbReference type="InterPro" id="IPR006710">
    <property type="entry name" value="Glyco_hydro_43"/>
</dbReference>
<evidence type="ECO:0000256" key="1">
    <source>
        <dbReference type="ARBA" id="ARBA00004834"/>
    </source>
</evidence>
<dbReference type="GO" id="GO:0005975">
    <property type="term" value="P:carbohydrate metabolic process"/>
    <property type="evidence" value="ECO:0007669"/>
    <property type="project" value="InterPro"/>
</dbReference>
<dbReference type="PANTHER" id="PTHR43301">
    <property type="entry name" value="ARABINAN ENDO-1,5-ALPHA-L-ARABINOSIDASE"/>
    <property type="match status" value="1"/>
</dbReference>
<evidence type="ECO:0000313" key="8">
    <source>
        <dbReference type="EMBL" id="QMW81098.1"/>
    </source>
</evidence>
<keyword evidence="4 7" id="KW-0326">Glycosidase</keyword>
<evidence type="ECO:0000256" key="5">
    <source>
        <dbReference type="PIRSR" id="PIRSR606710-1"/>
    </source>
</evidence>
<dbReference type="Pfam" id="PF04616">
    <property type="entry name" value="Glyco_hydro_43"/>
    <property type="match status" value="1"/>
</dbReference>
<evidence type="ECO:0000256" key="6">
    <source>
        <dbReference type="PIRSR" id="PIRSR606710-2"/>
    </source>
</evidence>
<dbReference type="AlphaFoldDB" id="A0A7G5N2K5"/>
<comment type="pathway">
    <text evidence="1">Glycan metabolism; L-arabinan degradation.</text>
</comment>
<dbReference type="EMBL" id="CP039126">
    <property type="protein sequence ID" value="QMW81098.1"/>
    <property type="molecule type" value="Genomic_DNA"/>
</dbReference>
<dbReference type="Gene3D" id="2.115.10.20">
    <property type="entry name" value="Glycosyl hydrolase domain, family 43"/>
    <property type="match status" value="1"/>
</dbReference>
<dbReference type="GO" id="GO:0004553">
    <property type="term" value="F:hydrolase activity, hydrolyzing O-glycosyl compounds"/>
    <property type="evidence" value="ECO:0007669"/>
    <property type="project" value="InterPro"/>
</dbReference>